<name>A0AAJ5WRL6_9BACT</name>
<sequence length="72" mass="7937">MMKKGSSKANPIHCFFCQLIVNKAVTLQRKRALLVWVKEAGNVNNSFGVKKCLVDQLSSSICGTKPAEQIKT</sequence>
<dbReference type="Proteomes" id="UP001220610">
    <property type="component" value="Chromosome"/>
</dbReference>
<dbReference type="EMBL" id="CP119311">
    <property type="protein sequence ID" value="WEK35258.1"/>
    <property type="molecule type" value="Genomic_DNA"/>
</dbReference>
<accession>A0AAJ5WRL6</accession>
<reference evidence="1" key="1">
    <citation type="submission" date="2023-03" db="EMBL/GenBank/DDBJ databases">
        <title>Andean soil-derived lignocellulolytic bacterial consortium as a source of novel taxa and putative plastic-active enzymes.</title>
        <authorList>
            <person name="Diaz-Garcia L."/>
            <person name="Chuvochina M."/>
            <person name="Feuerriegel G."/>
            <person name="Bunk B."/>
            <person name="Sproer C."/>
            <person name="Streit W.R."/>
            <person name="Rodriguez L.M."/>
            <person name="Overmann J."/>
            <person name="Jimenez D.J."/>
        </authorList>
    </citation>
    <scope>NUCLEOTIDE SEQUENCE</scope>
    <source>
        <strain evidence="1">MAG 7</strain>
    </source>
</reference>
<organism evidence="1 2">
    <name type="scientific">Candidatus Pseudobacter hemicellulosilyticus</name>
    <dbReference type="NCBI Taxonomy" id="3121375"/>
    <lineage>
        <taxon>Bacteria</taxon>
        <taxon>Pseudomonadati</taxon>
        <taxon>Bacteroidota</taxon>
        <taxon>Chitinophagia</taxon>
        <taxon>Chitinophagales</taxon>
        <taxon>Chitinophagaceae</taxon>
        <taxon>Pseudobacter</taxon>
    </lineage>
</organism>
<proteinExistence type="predicted"/>
<evidence type="ECO:0000313" key="1">
    <source>
        <dbReference type="EMBL" id="WEK35258.1"/>
    </source>
</evidence>
<protein>
    <submittedName>
        <fullName evidence="1">Uncharacterized protein</fullName>
    </submittedName>
</protein>
<dbReference type="AlphaFoldDB" id="A0AAJ5WRL6"/>
<gene>
    <name evidence="1" type="ORF">P0Y53_22435</name>
</gene>
<evidence type="ECO:0000313" key="2">
    <source>
        <dbReference type="Proteomes" id="UP001220610"/>
    </source>
</evidence>